<organism evidence="8 9">
    <name type="scientific">Pirellulimonas nuda</name>
    <dbReference type="NCBI Taxonomy" id="2528009"/>
    <lineage>
        <taxon>Bacteria</taxon>
        <taxon>Pseudomonadati</taxon>
        <taxon>Planctomycetota</taxon>
        <taxon>Planctomycetia</taxon>
        <taxon>Pirellulales</taxon>
        <taxon>Lacipirellulaceae</taxon>
        <taxon>Pirellulimonas</taxon>
    </lineage>
</organism>
<feature type="transmembrane region" description="Helical" evidence="6">
    <location>
        <begin position="141"/>
        <end position="159"/>
    </location>
</feature>
<keyword evidence="9" id="KW-1185">Reference proteome</keyword>
<evidence type="ECO:0000256" key="5">
    <source>
        <dbReference type="ARBA" id="ARBA00023136"/>
    </source>
</evidence>
<reference evidence="8 9" key="1">
    <citation type="submission" date="2019-02" db="EMBL/GenBank/DDBJ databases">
        <title>Deep-cultivation of Planctomycetes and their phenomic and genomic characterization uncovers novel biology.</title>
        <authorList>
            <person name="Wiegand S."/>
            <person name="Jogler M."/>
            <person name="Boedeker C."/>
            <person name="Pinto D."/>
            <person name="Vollmers J."/>
            <person name="Rivas-Marin E."/>
            <person name="Kohn T."/>
            <person name="Peeters S.H."/>
            <person name="Heuer A."/>
            <person name="Rast P."/>
            <person name="Oberbeckmann S."/>
            <person name="Bunk B."/>
            <person name="Jeske O."/>
            <person name="Meyerdierks A."/>
            <person name="Storesund J.E."/>
            <person name="Kallscheuer N."/>
            <person name="Luecker S."/>
            <person name="Lage O.M."/>
            <person name="Pohl T."/>
            <person name="Merkel B.J."/>
            <person name="Hornburger P."/>
            <person name="Mueller R.-W."/>
            <person name="Bruemmer F."/>
            <person name="Labrenz M."/>
            <person name="Spormann A.M."/>
            <person name="Op den Camp H."/>
            <person name="Overmann J."/>
            <person name="Amann R."/>
            <person name="Jetten M.S.M."/>
            <person name="Mascher T."/>
            <person name="Medema M.H."/>
            <person name="Devos D.P."/>
            <person name="Kaster A.-K."/>
            <person name="Ovreas L."/>
            <person name="Rohde M."/>
            <person name="Galperin M.Y."/>
            <person name="Jogler C."/>
        </authorList>
    </citation>
    <scope>NUCLEOTIDE SEQUENCE [LARGE SCALE GENOMIC DNA]</scope>
    <source>
        <strain evidence="8 9">Pla175</strain>
    </source>
</reference>
<evidence type="ECO:0000256" key="1">
    <source>
        <dbReference type="ARBA" id="ARBA00004651"/>
    </source>
</evidence>
<evidence type="ECO:0000259" key="7">
    <source>
        <dbReference type="PROSITE" id="PS50850"/>
    </source>
</evidence>
<evidence type="ECO:0000256" key="3">
    <source>
        <dbReference type="ARBA" id="ARBA00022692"/>
    </source>
</evidence>
<evidence type="ECO:0000256" key="6">
    <source>
        <dbReference type="SAM" id="Phobius"/>
    </source>
</evidence>
<dbReference type="GO" id="GO:0005886">
    <property type="term" value="C:plasma membrane"/>
    <property type="evidence" value="ECO:0007669"/>
    <property type="project" value="UniProtKB-SubCell"/>
</dbReference>
<evidence type="ECO:0000256" key="4">
    <source>
        <dbReference type="ARBA" id="ARBA00022989"/>
    </source>
</evidence>
<feature type="transmembrane region" description="Helical" evidence="6">
    <location>
        <begin position="261"/>
        <end position="285"/>
    </location>
</feature>
<evidence type="ECO:0000256" key="2">
    <source>
        <dbReference type="ARBA" id="ARBA00022475"/>
    </source>
</evidence>
<dbReference type="PROSITE" id="PS50850">
    <property type="entry name" value="MFS"/>
    <property type="match status" value="1"/>
</dbReference>
<feature type="transmembrane region" description="Helical" evidence="6">
    <location>
        <begin position="383"/>
        <end position="402"/>
    </location>
</feature>
<dbReference type="EMBL" id="CP036291">
    <property type="protein sequence ID" value="QDU91385.1"/>
    <property type="molecule type" value="Genomic_DNA"/>
</dbReference>
<dbReference type="InterPro" id="IPR000849">
    <property type="entry name" value="Sugar_P_transporter"/>
</dbReference>
<keyword evidence="2" id="KW-1003">Cell membrane</keyword>
<name>A0A518DIT1_9BACT</name>
<comment type="subcellular location">
    <subcellularLocation>
        <location evidence="1">Cell membrane</location>
        <topology evidence="1">Multi-pass membrane protein</topology>
    </subcellularLocation>
</comment>
<dbReference type="PANTHER" id="PTHR11662">
    <property type="entry name" value="SOLUTE CARRIER FAMILY 17"/>
    <property type="match status" value="1"/>
</dbReference>
<dbReference type="PIRSF" id="PIRSF002808">
    <property type="entry name" value="Hexose_phosphate_transp"/>
    <property type="match status" value="1"/>
</dbReference>
<dbReference type="InterPro" id="IPR011701">
    <property type="entry name" value="MFS"/>
</dbReference>
<dbReference type="Gene3D" id="1.20.1250.20">
    <property type="entry name" value="MFS general substrate transporter like domains"/>
    <property type="match status" value="2"/>
</dbReference>
<dbReference type="InterPro" id="IPR036259">
    <property type="entry name" value="MFS_trans_sf"/>
</dbReference>
<proteinExistence type="predicted"/>
<feature type="transmembrane region" description="Helical" evidence="6">
    <location>
        <begin position="228"/>
        <end position="249"/>
    </location>
</feature>
<dbReference type="OrthoDB" id="6360at2"/>
<keyword evidence="5 6" id="KW-0472">Membrane</keyword>
<dbReference type="GO" id="GO:0022857">
    <property type="term" value="F:transmembrane transporter activity"/>
    <property type="evidence" value="ECO:0007669"/>
    <property type="project" value="InterPro"/>
</dbReference>
<dbReference type="InterPro" id="IPR020846">
    <property type="entry name" value="MFS_dom"/>
</dbReference>
<dbReference type="SUPFAM" id="SSF103473">
    <property type="entry name" value="MFS general substrate transporter"/>
    <property type="match status" value="1"/>
</dbReference>
<accession>A0A518DIT1</accession>
<dbReference type="Pfam" id="PF07690">
    <property type="entry name" value="MFS_1"/>
    <property type="match status" value="1"/>
</dbReference>
<keyword evidence="4 6" id="KW-1133">Transmembrane helix</keyword>
<protein>
    <submittedName>
        <fullName evidence="8">Putative sulfoacetate transporter SauU</fullName>
    </submittedName>
</protein>
<keyword evidence="3 6" id="KW-0812">Transmembrane</keyword>
<evidence type="ECO:0000313" key="9">
    <source>
        <dbReference type="Proteomes" id="UP000317429"/>
    </source>
</evidence>
<dbReference type="Proteomes" id="UP000317429">
    <property type="component" value="Chromosome"/>
</dbReference>
<sequence>MPIRYLLVCGTFLISVLLYVDRACISAAAGPISTEFGLSDTQFGLALSAFSLGYALLQAPSGWLADRFGPRLLITGVVAGWSLLTGATGWTIGLWSLVVVRFLFGAAEAGAFPGMSRAVYSWIPVKERGLVQGINFAGSRFGAAVAFFVIAWMIEQYGWRNTFQIWMVIGLVFAVVWFLLFRDDPASHRGVGEAERAYIEAGRQRPPTATGRLAPGAMWRSKEMWLMCAQYFCSNFTFFFGLSWMYPYLKRTYDLNPSEAGLLLMAPFIGGFFGSLTAGAMIDALYRRGWRRWSRALPASIGFLLAAAGMLGLSSADTAQESVAWLTLAIFGADMTLAPSWTFCVDIGHRHAGLVSGTMNMAGNIGAFVTSLAFPYLKEWTGSTLPFFYLAAAMNALAIVLWTQADPEKTLPEE</sequence>
<feature type="transmembrane region" description="Helical" evidence="6">
    <location>
        <begin position="43"/>
        <end position="65"/>
    </location>
</feature>
<feature type="transmembrane region" description="Helical" evidence="6">
    <location>
        <begin position="322"/>
        <end position="345"/>
    </location>
</feature>
<dbReference type="KEGG" id="pnd:Pla175_48070"/>
<feature type="transmembrane region" description="Helical" evidence="6">
    <location>
        <begin position="165"/>
        <end position="181"/>
    </location>
</feature>
<feature type="transmembrane region" description="Helical" evidence="6">
    <location>
        <begin position="297"/>
        <end position="316"/>
    </location>
</feature>
<dbReference type="AlphaFoldDB" id="A0A518DIT1"/>
<feature type="transmembrane region" description="Helical" evidence="6">
    <location>
        <begin position="72"/>
        <end position="92"/>
    </location>
</feature>
<feature type="domain" description="Major facilitator superfamily (MFS) profile" evidence="7">
    <location>
        <begin position="7"/>
        <end position="410"/>
    </location>
</feature>
<gene>
    <name evidence="8" type="primary">sauU</name>
    <name evidence="8" type="ORF">Pla175_48070</name>
</gene>
<dbReference type="InterPro" id="IPR050382">
    <property type="entry name" value="MFS_Na/Anion_cotransporter"/>
</dbReference>
<feature type="transmembrane region" description="Helical" evidence="6">
    <location>
        <begin position="98"/>
        <end position="120"/>
    </location>
</feature>
<dbReference type="RefSeq" id="WP_145291440.1">
    <property type="nucleotide sequence ID" value="NZ_CP036291.1"/>
</dbReference>
<feature type="transmembrane region" description="Helical" evidence="6">
    <location>
        <begin position="357"/>
        <end position="377"/>
    </location>
</feature>
<evidence type="ECO:0000313" key="8">
    <source>
        <dbReference type="EMBL" id="QDU91385.1"/>
    </source>
</evidence>
<dbReference type="CDD" id="cd17319">
    <property type="entry name" value="MFS_ExuT_GudP_like"/>
    <property type="match status" value="1"/>
</dbReference>
<dbReference type="PANTHER" id="PTHR11662:SF399">
    <property type="entry name" value="FI19708P1-RELATED"/>
    <property type="match status" value="1"/>
</dbReference>